<keyword evidence="4" id="KW-1185">Reference proteome</keyword>
<evidence type="ECO:0000256" key="2">
    <source>
        <dbReference type="SAM" id="SignalP"/>
    </source>
</evidence>
<feature type="region of interest" description="Disordered" evidence="1">
    <location>
        <begin position="80"/>
        <end position="101"/>
    </location>
</feature>
<protein>
    <submittedName>
        <fullName evidence="3">Uncharacterized protein</fullName>
    </submittedName>
</protein>
<dbReference type="Proteomes" id="UP000199494">
    <property type="component" value="Unassembled WGS sequence"/>
</dbReference>
<organism evidence="3 4">
    <name type="scientific">Prauserella marina</name>
    <dbReference type="NCBI Taxonomy" id="530584"/>
    <lineage>
        <taxon>Bacteria</taxon>
        <taxon>Bacillati</taxon>
        <taxon>Actinomycetota</taxon>
        <taxon>Actinomycetes</taxon>
        <taxon>Pseudonocardiales</taxon>
        <taxon>Pseudonocardiaceae</taxon>
        <taxon>Prauserella</taxon>
    </lineage>
</organism>
<feature type="compositionally biased region" description="Basic and acidic residues" evidence="1">
    <location>
        <begin position="34"/>
        <end position="48"/>
    </location>
</feature>
<feature type="compositionally biased region" description="Polar residues" evidence="1">
    <location>
        <begin position="82"/>
        <end position="94"/>
    </location>
</feature>
<accession>A0A222VR86</accession>
<evidence type="ECO:0000313" key="3">
    <source>
        <dbReference type="EMBL" id="SDD02595.1"/>
    </source>
</evidence>
<dbReference type="STRING" id="530584.SAMN05421630_105241"/>
<name>A0A222VR86_9PSEU</name>
<reference evidence="3 4" key="1">
    <citation type="submission" date="2016-10" db="EMBL/GenBank/DDBJ databases">
        <authorList>
            <person name="de Groot N.N."/>
        </authorList>
    </citation>
    <scope>NUCLEOTIDE SEQUENCE [LARGE SCALE GENOMIC DNA]</scope>
    <source>
        <strain evidence="3 4">CGMCC 4.5506</strain>
    </source>
</reference>
<feature type="chain" id="PRO_5043422261" evidence="2">
    <location>
        <begin position="28"/>
        <end position="206"/>
    </location>
</feature>
<gene>
    <name evidence="3" type="ORF">SAMN05421630_105241</name>
</gene>
<proteinExistence type="predicted"/>
<dbReference type="KEGG" id="pmad:BAY61_15965"/>
<feature type="region of interest" description="Disordered" evidence="1">
    <location>
        <begin position="29"/>
        <end position="52"/>
    </location>
</feature>
<dbReference type="AlphaFoldDB" id="A0A222VR86"/>
<dbReference type="PROSITE" id="PS51257">
    <property type="entry name" value="PROKAR_LIPOPROTEIN"/>
    <property type="match status" value="1"/>
</dbReference>
<evidence type="ECO:0000256" key="1">
    <source>
        <dbReference type="SAM" id="MobiDB-lite"/>
    </source>
</evidence>
<dbReference type="EMBL" id="FMZE01000005">
    <property type="protein sequence ID" value="SDD02595.1"/>
    <property type="molecule type" value="Genomic_DNA"/>
</dbReference>
<dbReference type="RefSeq" id="WP_091804625.1">
    <property type="nucleotide sequence ID" value="NZ_CP016353.1"/>
</dbReference>
<feature type="signal peptide" evidence="2">
    <location>
        <begin position="1"/>
        <end position="27"/>
    </location>
</feature>
<keyword evidence="2" id="KW-0732">Signal</keyword>
<evidence type="ECO:0000313" key="4">
    <source>
        <dbReference type="Proteomes" id="UP000199494"/>
    </source>
</evidence>
<sequence>MTVGRARTRRFTTMLVVAMAMVTAGCATPVAGEPRPRQSAEDGPERQPRQPGSYQYVAGLCEQLDFGALDALSYIADRGGSDTHTPGSPYSATNCRLLHSGPGETRGNTSLRIEYLPDPAVGPGTYEQHLEQFRDGAKETSRPEGDWEQAELAIGDGVHPTAVRMLMQDGNLCLRLDVALDGLAADDQVAGILPSIADEVRELSAT</sequence>